<dbReference type="HAMAP" id="MF_00178">
    <property type="entry name" value="Lumazine_synth"/>
    <property type="match status" value="1"/>
</dbReference>
<dbReference type="CDD" id="cd09209">
    <property type="entry name" value="Lumazine_synthase-I"/>
    <property type="match status" value="1"/>
</dbReference>
<comment type="function">
    <text evidence="7">Catalyzes the formation of 6,7-dimethyl-8-ribityllumazine by condensation of 5-amino-6-(D-ribitylamino)uracil with 3,4-dihydroxy-2-butanone 4-phosphate. This is the penultimate step in the biosynthesis of riboflavin.</text>
</comment>
<feature type="binding site" evidence="7">
    <location>
        <position position="116"/>
    </location>
    <ligand>
        <name>5-amino-6-(D-ribitylamino)uracil</name>
        <dbReference type="ChEBI" id="CHEBI:15934"/>
    </ligand>
</feature>
<dbReference type="RefSeq" id="WP_106645981.1">
    <property type="nucleotide sequence ID" value="NZ_BMGO01000002.1"/>
</dbReference>
<dbReference type="OrthoDB" id="9809709at2"/>
<organism evidence="8 9">
    <name type="scientific">Kangiella profundi</name>
    <dbReference type="NCBI Taxonomy" id="1561924"/>
    <lineage>
        <taxon>Bacteria</taxon>
        <taxon>Pseudomonadati</taxon>
        <taxon>Pseudomonadota</taxon>
        <taxon>Gammaproteobacteria</taxon>
        <taxon>Kangiellales</taxon>
        <taxon>Kangiellaceae</taxon>
        <taxon>Kangiella</taxon>
    </lineage>
</organism>
<name>A0A2K9A5T1_9GAMM</name>
<dbReference type="GO" id="GO:0009349">
    <property type="term" value="C:riboflavin synthase complex"/>
    <property type="evidence" value="ECO:0007669"/>
    <property type="project" value="UniProtKB-UniRule"/>
</dbReference>
<dbReference type="Gene3D" id="3.40.50.960">
    <property type="entry name" value="Lumazine/riboflavin synthase"/>
    <property type="match status" value="1"/>
</dbReference>
<evidence type="ECO:0000256" key="5">
    <source>
        <dbReference type="ARBA" id="ARBA00022679"/>
    </source>
</evidence>
<protein>
    <recommendedName>
        <fullName evidence="3 7">6,7-dimethyl-8-ribityllumazine synthase</fullName>
        <shortName evidence="7">DMRL synthase</shortName>
        <shortName evidence="7">LS</shortName>
        <shortName evidence="7">Lumazine synthase</shortName>
        <ecNumber evidence="3 7">2.5.1.78</ecNumber>
    </recommendedName>
</protein>
<feature type="binding site" evidence="7">
    <location>
        <position position="130"/>
    </location>
    <ligand>
        <name>(2S)-2-hydroxy-3-oxobutyl phosphate</name>
        <dbReference type="ChEBI" id="CHEBI:58830"/>
    </ligand>
</feature>
<dbReference type="InterPro" id="IPR002180">
    <property type="entry name" value="LS/RS"/>
</dbReference>
<keyword evidence="4 7" id="KW-0686">Riboflavin biosynthesis</keyword>
<accession>A0A2K9A5T1</accession>
<proteinExistence type="inferred from homology"/>
<gene>
    <name evidence="7" type="primary">ribH</name>
    <name evidence="8" type="ORF">CW740_02150</name>
</gene>
<dbReference type="EC" id="2.5.1.78" evidence="3 7"/>
<dbReference type="InterPro" id="IPR036467">
    <property type="entry name" value="LS/RS_sf"/>
</dbReference>
<dbReference type="SUPFAM" id="SSF52121">
    <property type="entry name" value="Lumazine synthase"/>
    <property type="match status" value="1"/>
</dbReference>
<comment type="similarity">
    <text evidence="2 7">Belongs to the DMRL synthase family.</text>
</comment>
<reference evidence="8 9" key="1">
    <citation type="submission" date="2017-12" db="EMBL/GenBank/DDBJ databases">
        <title>Kangiella profundi FT102 completed genome.</title>
        <authorList>
            <person name="Xu J."/>
            <person name="Wang J."/>
            <person name="Lu Y."/>
        </authorList>
    </citation>
    <scope>NUCLEOTIDE SEQUENCE [LARGE SCALE GENOMIC DNA]</scope>
    <source>
        <strain evidence="8 9">FT102</strain>
    </source>
</reference>
<feature type="binding site" evidence="7">
    <location>
        <begin position="88"/>
        <end position="89"/>
    </location>
    <ligand>
        <name>(2S)-2-hydroxy-3-oxobutyl phosphate</name>
        <dbReference type="ChEBI" id="CHEBI:58830"/>
    </ligand>
</feature>
<feature type="active site" description="Proton donor" evidence="7">
    <location>
        <position position="91"/>
    </location>
</feature>
<comment type="pathway">
    <text evidence="1 7">Cofactor biosynthesis; riboflavin biosynthesis; riboflavin from 2-hydroxy-3-oxobutyl phosphate and 5-amino-6-(D-ribitylamino)uracil: step 1/2.</text>
</comment>
<dbReference type="UniPathway" id="UPA00275">
    <property type="reaction ID" value="UER00404"/>
</dbReference>
<feature type="binding site" evidence="7">
    <location>
        <begin position="83"/>
        <end position="85"/>
    </location>
    <ligand>
        <name>5-amino-6-(D-ribitylamino)uracil</name>
        <dbReference type="ChEBI" id="CHEBI:15934"/>
    </ligand>
</feature>
<dbReference type="EMBL" id="CP025120">
    <property type="protein sequence ID" value="AUD78100.1"/>
    <property type="molecule type" value="Genomic_DNA"/>
</dbReference>
<sequence length="161" mass="17506">MSDFKLDFSATEYTGGRIAIVHARFNLPIINQMISGAKQRLDELKVPSDNVELFDVAGAYELPYAVQQVAKTGQFDAVIAIGVVIRGDTPHFDYVCAESSSGLMRASLDNDIPVIFGILTVNTKEQAEERANPAKMNKGGEAAATAVEMINLTRALKEKRS</sequence>
<dbReference type="Proteomes" id="UP000232693">
    <property type="component" value="Chromosome"/>
</dbReference>
<evidence type="ECO:0000256" key="2">
    <source>
        <dbReference type="ARBA" id="ARBA00007424"/>
    </source>
</evidence>
<dbReference type="Pfam" id="PF00885">
    <property type="entry name" value="DMRL_synthase"/>
    <property type="match status" value="1"/>
</dbReference>
<dbReference type="KEGG" id="kpd:CW740_02150"/>
<evidence type="ECO:0000313" key="9">
    <source>
        <dbReference type="Proteomes" id="UP000232693"/>
    </source>
</evidence>
<dbReference type="GO" id="GO:0000906">
    <property type="term" value="F:6,7-dimethyl-8-ribityllumazine synthase activity"/>
    <property type="evidence" value="ECO:0007669"/>
    <property type="project" value="UniProtKB-UniRule"/>
</dbReference>
<dbReference type="PANTHER" id="PTHR21058">
    <property type="entry name" value="6,7-DIMETHYL-8-RIBITYLLUMAZINE SYNTHASE DMRL SYNTHASE LUMAZINE SYNTHASE"/>
    <property type="match status" value="1"/>
</dbReference>
<dbReference type="InterPro" id="IPR034964">
    <property type="entry name" value="LS"/>
</dbReference>
<comment type="subunit">
    <text evidence="7">Forms an icosahedral capsid composed of 60 subunits, arranged as a dodecamer of pentamers.</text>
</comment>
<dbReference type="NCBIfam" id="TIGR00114">
    <property type="entry name" value="lumazine-synth"/>
    <property type="match status" value="1"/>
</dbReference>
<feature type="binding site" evidence="7">
    <location>
        <begin position="59"/>
        <end position="61"/>
    </location>
    <ligand>
        <name>5-amino-6-(D-ribitylamino)uracil</name>
        <dbReference type="ChEBI" id="CHEBI:15934"/>
    </ligand>
</feature>
<evidence type="ECO:0000256" key="7">
    <source>
        <dbReference type="HAMAP-Rule" id="MF_00178"/>
    </source>
</evidence>
<keyword evidence="9" id="KW-1185">Reference proteome</keyword>
<comment type="catalytic activity">
    <reaction evidence="6 7">
        <text>(2S)-2-hydroxy-3-oxobutyl phosphate + 5-amino-6-(D-ribitylamino)uracil = 6,7-dimethyl-8-(1-D-ribityl)lumazine + phosphate + 2 H2O + H(+)</text>
        <dbReference type="Rhea" id="RHEA:26152"/>
        <dbReference type="ChEBI" id="CHEBI:15377"/>
        <dbReference type="ChEBI" id="CHEBI:15378"/>
        <dbReference type="ChEBI" id="CHEBI:15934"/>
        <dbReference type="ChEBI" id="CHEBI:43474"/>
        <dbReference type="ChEBI" id="CHEBI:58201"/>
        <dbReference type="ChEBI" id="CHEBI:58830"/>
        <dbReference type="EC" id="2.5.1.78"/>
    </reaction>
</comment>
<evidence type="ECO:0000256" key="4">
    <source>
        <dbReference type="ARBA" id="ARBA00022619"/>
    </source>
</evidence>
<keyword evidence="5 7" id="KW-0808">Transferase</keyword>
<feature type="binding site" evidence="7">
    <location>
        <position position="25"/>
    </location>
    <ligand>
        <name>5-amino-6-(D-ribitylamino)uracil</name>
        <dbReference type="ChEBI" id="CHEBI:15934"/>
    </ligand>
</feature>
<dbReference type="AlphaFoldDB" id="A0A2K9A5T1"/>
<evidence type="ECO:0000313" key="8">
    <source>
        <dbReference type="EMBL" id="AUD78100.1"/>
    </source>
</evidence>
<evidence type="ECO:0000256" key="3">
    <source>
        <dbReference type="ARBA" id="ARBA00012664"/>
    </source>
</evidence>
<dbReference type="PANTHER" id="PTHR21058:SF0">
    <property type="entry name" value="6,7-DIMETHYL-8-RIBITYLLUMAZINE SYNTHASE"/>
    <property type="match status" value="1"/>
</dbReference>
<evidence type="ECO:0000256" key="1">
    <source>
        <dbReference type="ARBA" id="ARBA00004917"/>
    </source>
</evidence>
<dbReference type="GO" id="GO:0009231">
    <property type="term" value="P:riboflavin biosynthetic process"/>
    <property type="evidence" value="ECO:0007669"/>
    <property type="project" value="UniProtKB-UniRule"/>
</dbReference>
<evidence type="ECO:0000256" key="6">
    <source>
        <dbReference type="ARBA" id="ARBA00048785"/>
    </source>
</evidence>